<sequence>MPPQIHDKKQSNSDVSTASLGTVAMGGTGRDLELRLSSGAHRCTQVEPSVTCPAMKALAVSIE</sequence>
<dbReference type="Proteomes" id="UP000594638">
    <property type="component" value="Unassembled WGS sequence"/>
</dbReference>
<reference evidence="2 3" key="1">
    <citation type="submission" date="2019-12" db="EMBL/GenBank/DDBJ databases">
        <authorList>
            <person name="Alioto T."/>
            <person name="Alioto T."/>
            <person name="Gomez Garrido J."/>
        </authorList>
    </citation>
    <scope>NUCLEOTIDE SEQUENCE [LARGE SCALE GENOMIC DNA]</scope>
</reference>
<evidence type="ECO:0000313" key="2">
    <source>
        <dbReference type="EMBL" id="CAA2960741.1"/>
    </source>
</evidence>
<organism evidence="2 3">
    <name type="scientific">Olea europaea subsp. europaea</name>
    <dbReference type="NCBI Taxonomy" id="158383"/>
    <lineage>
        <taxon>Eukaryota</taxon>
        <taxon>Viridiplantae</taxon>
        <taxon>Streptophyta</taxon>
        <taxon>Embryophyta</taxon>
        <taxon>Tracheophyta</taxon>
        <taxon>Spermatophyta</taxon>
        <taxon>Magnoliopsida</taxon>
        <taxon>eudicotyledons</taxon>
        <taxon>Gunneridae</taxon>
        <taxon>Pentapetalae</taxon>
        <taxon>asterids</taxon>
        <taxon>lamiids</taxon>
        <taxon>Lamiales</taxon>
        <taxon>Oleaceae</taxon>
        <taxon>Oleeae</taxon>
        <taxon>Olea</taxon>
    </lineage>
</organism>
<name>A0A8S0Q367_OLEEU</name>
<feature type="compositionally biased region" description="Basic and acidic residues" evidence="1">
    <location>
        <begin position="1"/>
        <end position="11"/>
    </location>
</feature>
<feature type="region of interest" description="Disordered" evidence="1">
    <location>
        <begin position="1"/>
        <end position="26"/>
    </location>
</feature>
<keyword evidence="3" id="KW-1185">Reference proteome</keyword>
<protein>
    <submittedName>
        <fullName evidence="2">Uncharacterized protein</fullName>
    </submittedName>
</protein>
<accession>A0A8S0Q367</accession>
<comment type="caution">
    <text evidence="2">The sequence shown here is derived from an EMBL/GenBank/DDBJ whole genome shotgun (WGS) entry which is preliminary data.</text>
</comment>
<dbReference type="Gramene" id="OE9A083457T1">
    <property type="protein sequence ID" value="OE9A083457C1"/>
    <property type="gene ID" value="OE9A083457"/>
</dbReference>
<dbReference type="AlphaFoldDB" id="A0A8S0Q367"/>
<gene>
    <name evidence="2" type="ORF">OLEA9_A083457</name>
</gene>
<evidence type="ECO:0000313" key="3">
    <source>
        <dbReference type="Proteomes" id="UP000594638"/>
    </source>
</evidence>
<evidence type="ECO:0000256" key="1">
    <source>
        <dbReference type="SAM" id="MobiDB-lite"/>
    </source>
</evidence>
<feature type="non-terminal residue" evidence="2">
    <location>
        <position position="63"/>
    </location>
</feature>
<proteinExistence type="predicted"/>
<dbReference type="EMBL" id="CACTIH010000443">
    <property type="protein sequence ID" value="CAA2960741.1"/>
    <property type="molecule type" value="Genomic_DNA"/>
</dbReference>